<name>A0A5N6Y496_9EURO</name>
<dbReference type="Gene3D" id="1.20.1250.20">
    <property type="entry name" value="MFS general substrate transporter like domains"/>
    <property type="match status" value="1"/>
</dbReference>
<dbReference type="PANTHER" id="PTHR11360">
    <property type="entry name" value="MONOCARBOXYLATE TRANSPORTER"/>
    <property type="match status" value="1"/>
</dbReference>
<dbReference type="SUPFAM" id="SSF103473">
    <property type="entry name" value="MFS general substrate transporter"/>
    <property type="match status" value="1"/>
</dbReference>
<accession>A0A5N6Y496</accession>
<dbReference type="OrthoDB" id="5667at2759"/>
<feature type="transmembrane region" description="Helical" evidence="1">
    <location>
        <begin position="219"/>
        <end position="238"/>
    </location>
</feature>
<dbReference type="InterPro" id="IPR050327">
    <property type="entry name" value="Proton-linked_MCT"/>
</dbReference>
<dbReference type="InterPro" id="IPR036259">
    <property type="entry name" value="MFS_trans_sf"/>
</dbReference>
<keyword evidence="1" id="KW-1133">Transmembrane helix</keyword>
<dbReference type="EMBL" id="ML737149">
    <property type="protein sequence ID" value="KAE8340295.1"/>
    <property type="molecule type" value="Genomic_DNA"/>
</dbReference>
<feature type="transmembrane region" description="Helical" evidence="1">
    <location>
        <begin position="194"/>
        <end position="214"/>
    </location>
</feature>
<protein>
    <submittedName>
        <fullName evidence="2">Uncharacterized protein</fullName>
    </submittedName>
</protein>
<feature type="transmembrane region" description="Helical" evidence="1">
    <location>
        <begin position="392"/>
        <end position="412"/>
    </location>
</feature>
<keyword evidence="1" id="KW-0472">Membrane</keyword>
<dbReference type="AlphaFoldDB" id="A0A5N6Y496"/>
<feature type="transmembrane region" description="Helical" evidence="1">
    <location>
        <begin position="357"/>
        <end position="380"/>
    </location>
</feature>
<proteinExistence type="predicted"/>
<feature type="transmembrane region" description="Helical" evidence="1">
    <location>
        <begin position="250"/>
        <end position="274"/>
    </location>
</feature>
<dbReference type="PANTHER" id="PTHR11360:SF177">
    <property type="entry name" value="RIBOFLAVIN TRANSPORTER MCH5"/>
    <property type="match status" value="1"/>
</dbReference>
<feature type="transmembrane region" description="Helical" evidence="1">
    <location>
        <begin position="295"/>
        <end position="313"/>
    </location>
</feature>
<gene>
    <name evidence="2" type="ORF">BDV24DRAFT_175380</name>
</gene>
<organism evidence="2">
    <name type="scientific">Aspergillus arachidicola</name>
    <dbReference type="NCBI Taxonomy" id="656916"/>
    <lineage>
        <taxon>Eukaryota</taxon>
        <taxon>Fungi</taxon>
        <taxon>Dikarya</taxon>
        <taxon>Ascomycota</taxon>
        <taxon>Pezizomycotina</taxon>
        <taxon>Eurotiomycetes</taxon>
        <taxon>Eurotiomycetidae</taxon>
        <taxon>Eurotiales</taxon>
        <taxon>Aspergillaceae</taxon>
        <taxon>Aspergillus</taxon>
        <taxon>Aspergillus subgen. Circumdati</taxon>
    </lineage>
</organism>
<sequence length="421" mass="45964">MGSIPMSSVTAEEHTAMSITTDIGICKTKVVTPCIRQHDFVDFKSVRLAETAKDTIRDFLRMFLELSDGGISVNVVFVNHKAAVEVKGVPPLAEWGELVTRMPDSTSTQQDEEKAIEPPVVSESPALDSALPPEGGVRGWLCLIGIFQTTYQETLLKDYSSSDISWIFTIQLAPIWAPGSLFGLIIILAQGIGYGLGAGGIFTTSLVYVSQWFVKQRGLALGTTVAGSSRGVVFPFFLRLVMEDVNFNGMVRYTALFIGIALVGAFFLLSACLPPKKRDPETTWIDFKLFKNRGFAFYALGSYFVMWGLWAHFDYHSSNAGLIVFAVVYGFFSGAFVSIMMPCCAKSGSLETLGRQIGTYQGVIAISTLTGLPIMGAILGRQHNSTFKVLQVFAIATMFIGFVLLLISRNVLAAAHGTWKY</sequence>
<reference evidence="2" key="1">
    <citation type="submission" date="2019-04" db="EMBL/GenBank/DDBJ databases">
        <title>Friends and foes A comparative genomics study of 23 Aspergillus species from section Flavi.</title>
        <authorList>
            <consortium name="DOE Joint Genome Institute"/>
            <person name="Kjaerbolling I."/>
            <person name="Vesth T."/>
            <person name="Frisvad J.C."/>
            <person name="Nybo J.L."/>
            <person name="Theobald S."/>
            <person name="Kildgaard S."/>
            <person name="Isbrandt T."/>
            <person name="Kuo A."/>
            <person name="Sato A."/>
            <person name="Lyhne E.K."/>
            <person name="Kogle M.E."/>
            <person name="Wiebenga A."/>
            <person name="Kun R.S."/>
            <person name="Lubbers R.J."/>
            <person name="Makela M.R."/>
            <person name="Barry K."/>
            <person name="Chovatia M."/>
            <person name="Clum A."/>
            <person name="Daum C."/>
            <person name="Haridas S."/>
            <person name="He G."/>
            <person name="LaButti K."/>
            <person name="Lipzen A."/>
            <person name="Mondo S."/>
            <person name="Riley R."/>
            <person name="Salamov A."/>
            <person name="Simmons B.A."/>
            <person name="Magnuson J.K."/>
            <person name="Henrissat B."/>
            <person name="Mortensen U.H."/>
            <person name="Larsen T.O."/>
            <person name="Devries R.P."/>
            <person name="Grigoriev I.V."/>
            <person name="Machida M."/>
            <person name="Baker S.E."/>
            <person name="Andersen M.R."/>
        </authorList>
    </citation>
    <scope>NUCLEOTIDE SEQUENCE</scope>
    <source>
        <strain evidence="2">CBS 117612</strain>
    </source>
</reference>
<evidence type="ECO:0000256" key="1">
    <source>
        <dbReference type="SAM" id="Phobius"/>
    </source>
</evidence>
<dbReference type="Proteomes" id="UP000325558">
    <property type="component" value="Unassembled WGS sequence"/>
</dbReference>
<feature type="transmembrane region" description="Helical" evidence="1">
    <location>
        <begin position="319"/>
        <end position="345"/>
    </location>
</feature>
<keyword evidence="1" id="KW-0812">Transmembrane</keyword>
<evidence type="ECO:0000313" key="2">
    <source>
        <dbReference type="EMBL" id="KAE8340295.1"/>
    </source>
</evidence>
<feature type="transmembrane region" description="Helical" evidence="1">
    <location>
        <begin position="166"/>
        <end position="188"/>
    </location>
</feature>